<evidence type="ECO:0000256" key="4">
    <source>
        <dbReference type="ARBA" id="ARBA00023163"/>
    </source>
</evidence>
<evidence type="ECO:0000256" key="1">
    <source>
        <dbReference type="ARBA" id="ARBA00009437"/>
    </source>
</evidence>
<keyword evidence="2" id="KW-0805">Transcription regulation</keyword>
<reference evidence="7 8" key="1">
    <citation type="journal article" date="2019" name="Syst. Appl. Microbiol.">
        <title>New species of pathogenic Pseudomonas isolated from citrus in Tunisia: Proposal of Pseudomonas kairouanensis sp. nov. and Pseudomonas nabeulensis sp. nov.</title>
        <authorList>
            <person name="Oueslati M."/>
            <person name="Mulet M."/>
            <person name="Gomila M."/>
            <person name="Berge O."/>
            <person name="Hajlaoui M.R."/>
            <person name="Lalucat J."/>
            <person name="Sadfi-Zouaoui N."/>
            <person name="Garcia-Valdes E."/>
        </authorList>
    </citation>
    <scope>NUCLEOTIDE SEQUENCE [LARGE SCALE GENOMIC DNA]</scope>
    <source>
        <strain evidence="7 8">E10B</strain>
    </source>
</reference>
<keyword evidence="8" id="KW-1185">Reference proteome</keyword>
<dbReference type="Pfam" id="PF03466">
    <property type="entry name" value="LysR_substrate"/>
    <property type="match status" value="1"/>
</dbReference>
<sequence length="254" mass="27061">MPQDTGACAARPDSPPADSSVNPAFTEGVSLSTDTERNMLANSEHRPLRIALSFGAFHARLATLLARQRVEEPETSLTFTEVFSTEQCTGLMDSRYDLGFSLEAGSGHGLSVAPLWHDELAVAVPVRSPLLAYPAIPLPVLAEYPLVMWHPEACAAMHQRVATVLATAAVTPQIEAHARSFSFMTALVAAGYGIGLAARSWIDAARSAGVVARPFAEGTESLTTYLLSSRSQASSETLRFIERALASQGSSAHH</sequence>
<dbReference type="PANTHER" id="PTHR30346">
    <property type="entry name" value="TRANSCRIPTIONAL DUAL REGULATOR HCAR-RELATED"/>
    <property type="match status" value="1"/>
</dbReference>
<dbReference type="EMBL" id="QUZT01000005">
    <property type="protein sequence ID" value="TFY95195.1"/>
    <property type="molecule type" value="Genomic_DNA"/>
</dbReference>
<feature type="domain" description="LysR substrate-binding" evidence="6">
    <location>
        <begin position="42"/>
        <end position="244"/>
    </location>
</feature>
<name>A0A4Z0B809_9PSED</name>
<comment type="caution">
    <text evidence="7">The sequence shown here is derived from an EMBL/GenBank/DDBJ whole genome shotgun (WGS) entry which is preliminary data.</text>
</comment>
<evidence type="ECO:0000256" key="5">
    <source>
        <dbReference type="SAM" id="MobiDB-lite"/>
    </source>
</evidence>
<dbReference type="CDD" id="cd08414">
    <property type="entry name" value="PBP2_LTTR_aromatics_like"/>
    <property type="match status" value="1"/>
</dbReference>
<dbReference type="AlphaFoldDB" id="A0A4Z0B809"/>
<gene>
    <name evidence="7" type="ORF">DYL61_04385</name>
</gene>
<dbReference type="GO" id="GO:0003700">
    <property type="term" value="F:DNA-binding transcription factor activity"/>
    <property type="evidence" value="ECO:0007669"/>
    <property type="project" value="TreeGrafter"/>
</dbReference>
<dbReference type="GO" id="GO:0003677">
    <property type="term" value="F:DNA binding"/>
    <property type="evidence" value="ECO:0007669"/>
    <property type="project" value="UniProtKB-KW"/>
</dbReference>
<dbReference type="Proteomes" id="UP000297734">
    <property type="component" value="Unassembled WGS sequence"/>
</dbReference>
<dbReference type="InterPro" id="IPR005119">
    <property type="entry name" value="LysR_subst-bd"/>
</dbReference>
<dbReference type="PANTHER" id="PTHR30346:SF0">
    <property type="entry name" value="HCA OPERON TRANSCRIPTIONAL ACTIVATOR HCAR"/>
    <property type="match status" value="1"/>
</dbReference>
<evidence type="ECO:0000313" key="8">
    <source>
        <dbReference type="Proteomes" id="UP000297734"/>
    </source>
</evidence>
<protein>
    <recommendedName>
        <fullName evidence="6">LysR substrate-binding domain-containing protein</fullName>
    </recommendedName>
</protein>
<feature type="region of interest" description="Disordered" evidence="5">
    <location>
        <begin position="1"/>
        <end position="23"/>
    </location>
</feature>
<accession>A0A4Z0B809</accession>
<evidence type="ECO:0000256" key="3">
    <source>
        <dbReference type="ARBA" id="ARBA00023125"/>
    </source>
</evidence>
<keyword evidence="4" id="KW-0804">Transcription</keyword>
<dbReference type="GO" id="GO:0032993">
    <property type="term" value="C:protein-DNA complex"/>
    <property type="evidence" value="ECO:0007669"/>
    <property type="project" value="TreeGrafter"/>
</dbReference>
<proteinExistence type="inferred from homology"/>
<dbReference type="SUPFAM" id="SSF53850">
    <property type="entry name" value="Periplasmic binding protein-like II"/>
    <property type="match status" value="1"/>
</dbReference>
<organism evidence="7 8">
    <name type="scientific">Pseudomonas nabeulensis</name>
    <dbReference type="NCBI Taxonomy" id="2293833"/>
    <lineage>
        <taxon>Bacteria</taxon>
        <taxon>Pseudomonadati</taxon>
        <taxon>Pseudomonadota</taxon>
        <taxon>Gammaproteobacteria</taxon>
        <taxon>Pseudomonadales</taxon>
        <taxon>Pseudomonadaceae</taxon>
        <taxon>Pseudomonas</taxon>
    </lineage>
</organism>
<comment type="similarity">
    <text evidence="1">Belongs to the LysR transcriptional regulatory family.</text>
</comment>
<dbReference type="OrthoDB" id="9178873at2"/>
<dbReference type="Gene3D" id="3.40.190.10">
    <property type="entry name" value="Periplasmic binding protein-like II"/>
    <property type="match status" value="2"/>
</dbReference>
<evidence type="ECO:0000259" key="6">
    <source>
        <dbReference type="Pfam" id="PF03466"/>
    </source>
</evidence>
<evidence type="ECO:0000256" key="2">
    <source>
        <dbReference type="ARBA" id="ARBA00023015"/>
    </source>
</evidence>
<keyword evidence="3" id="KW-0238">DNA-binding</keyword>
<evidence type="ECO:0000313" key="7">
    <source>
        <dbReference type="EMBL" id="TFY95195.1"/>
    </source>
</evidence>